<comment type="caution">
    <text evidence="2">The sequence shown here is derived from an EMBL/GenBank/DDBJ whole genome shotgun (WGS) entry which is preliminary data.</text>
</comment>
<keyword evidence="3" id="KW-1185">Reference proteome</keyword>
<keyword evidence="1" id="KW-1133">Transmembrane helix</keyword>
<reference evidence="2 3" key="1">
    <citation type="journal article" date="2019" name="Int. J. Syst. Evol. Microbiol.">
        <title>Rufibacter sediminis sp. nov., isolated from freshwater lake sediment.</title>
        <authorList>
            <person name="Qu J.H."/>
            <person name="Zhang L.J."/>
            <person name="Fu Y.H."/>
            <person name="Li H.F."/>
        </authorList>
    </citation>
    <scope>NUCLEOTIDE SEQUENCE [LARGE SCALE GENOMIC DNA]</scope>
    <source>
        <strain evidence="2 3">H-1</strain>
    </source>
</reference>
<accession>A0ABR6VUH5</accession>
<evidence type="ECO:0000313" key="3">
    <source>
        <dbReference type="Proteomes" id="UP000659698"/>
    </source>
</evidence>
<dbReference type="RefSeq" id="WP_186639128.1">
    <property type="nucleotide sequence ID" value="NZ_JACOAF010000031.1"/>
</dbReference>
<keyword evidence="1" id="KW-0472">Membrane</keyword>
<evidence type="ECO:0000313" key="2">
    <source>
        <dbReference type="EMBL" id="MBC3540856.1"/>
    </source>
</evidence>
<name>A0ABR6VUH5_9BACT</name>
<organism evidence="2 3">
    <name type="scientific">Rufibacter sediminis</name>
    <dbReference type="NCBI Taxonomy" id="2762756"/>
    <lineage>
        <taxon>Bacteria</taxon>
        <taxon>Pseudomonadati</taxon>
        <taxon>Bacteroidota</taxon>
        <taxon>Cytophagia</taxon>
        <taxon>Cytophagales</taxon>
        <taxon>Hymenobacteraceae</taxon>
        <taxon>Rufibacter</taxon>
    </lineage>
</organism>
<keyword evidence="1" id="KW-0812">Transmembrane</keyword>
<dbReference type="EMBL" id="JACOAF010000031">
    <property type="protein sequence ID" value="MBC3540856.1"/>
    <property type="molecule type" value="Genomic_DNA"/>
</dbReference>
<proteinExistence type="predicted"/>
<protein>
    <submittedName>
        <fullName evidence="2">Uncharacterized protein</fullName>
    </submittedName>
</protein>
<evidence type="ECO:0000256" key="1">
    <source>
        <dbReference type="SAM" id="Phobius"/>
    </source>
</evidence>
<gene>
    <name evidence="2" type="ORF">H7U12_14270</name>
</gene>
<sequence>MARFSLSGFCACRTQATATKAQVVIQPAFADIVEELLVYLLMRLKFFALSLFCFFLFLSSDGIAQAGKTEAQVTQRFLHYLASQNGRHNRIDKNIRPWKLTEIYVNDSLWAKVNISDDSRVAAQRGLYGAGPQLKLDYRLNQQDFERIKNRIKQQEKTEWTKDDFPENITLVEQLSLAPASYYAYSQPVVLLSRNLVLVKKYFHADKAFNRWSCLEVYRITKSGDFQLENCYQRTGGTGSSRR</sequence>
<feature type="transmembrane region" description="Helical" evidence="1">
    <location>
        <begin position="37"/>
        <end position="58"/>
    </location>
</feature>
<dbReference type="Proteomes" id="UP000659698">
    <property type="component" value="Unassembled WGS sequence"/>
</dbReference>